<comment type="caution">
    <text evidence="2">The sequence shown here is derived from an EMBL/GenBank/DDBJ whole genome shotgun (WGS) entry which is preliminary data.</text>
</comment>
<evidence type="ECO:0000256" key="1">
    <source>
        <dbReference type="SAM" id="MobiDB-lite"/>
    </source>
</evidence>
<feature type="region of interest" description="Disordered" evidence="1">
    <location>
        <begin position="86"/>
        <end position="111"/>
    </location>
</feature>
<feature type="region of interest" description="Disordered" evidence="1">
    <location>
        <begin position="35"/>
        <end position="73"/>
    </location>
</feature>
<dbReference type="AlphaFoldDB" id="A0AAV3Y866"/>
<accession>A0AAV3Y866</accession>
<organism evidence="2 3">
    <name type="scientific">Plakobranchus ocellatus</name>
    <dbReference type="NCBI Taxonomy" id="259542"/>
    <lineage>
        <taxon>Eukaryota</taxon>
        <taxon>Metazoa</taxon>
        <taxon>Spiralia</taxon>
        <taxon>Lophotrochozoa</taxon>
        <taxon>Mollusca</taxon>
        <taxon>Gastropoda</taxon>
        <taxon>Heterobranchia</taxon>
        <taxon>Euthyneura</taxon>
        <taxon>Panpulmonata</taxon>
        <taxon>Sacoglossa</taxon>
        <taxon>Placobranchoidea</taxon>
        <taxon>Plakobranchidae</taxon>
        <taxon>Plakobranchus</taxon>
    </lineage>
</organism>
<dbReference type="EMBL" id="BLXT01000592">
    <property type="protein sequence ID" value="GFN78671.1"/>
    <property type="molecule type" value="Genomic_DNA"/>
</dbReference>
<evidence type="ECO:0000313" key="2">
    <source>
        <dbReference type="EMBL" id="GFN78671.1"/>
    </source>
</evidence>
<name>A0AAV3Y866_9GAST</name>
<reference evidence="2 3" key="1">
    <citation type="journal article" date="2021" name="Elife">
        <title>Chloroplast acquisition without the gene transfer in kleptoplastic sea slugs, Plakobranchus ocellatus.</title>
        <authorList>
            <person name="Maeda T."/>
            <person name="Takahashi S."/>
            <person name="Yoshida T."/>
            <person name="Shimamura S."/>
            <person name="Takaki Y."/>
            <person name="Nagai Y."/>
            <person name="Toyoda A."/>
            <person name="Suzuki Y."/>
            <person name="Arimoto A."/>
            <person name="Ishii H."/>
            <person name="Satoh N."/>
            <person name="Nishiyama T."/>
            <person name="Hasebe M."/>
            <person name="Maruyama T."/>
            <person name="Minagawa J."/>
            <person name="Obokata J."/>
            <person name="Shigenobu S."/>
        </authorList>
    </citation>
    <scope>NUCLEOTIDE SEQUENCE [LARGE SCALE GENOMIC DNA]</scope>
</reference>
<feature type="compositionally biased region" description="Basic and acidic residues" evidence="1">
    <location>
        <begin position="86"/>
        <end position="95"/>
    </location>
</feature>
<keyword evidence="3" id="KW-1185">Reference proteome</keyword>
<gene>
    <name evidence="2" type="ORF">PoB_000517700</name>
</gene>
<proteinExistence type="predicted"/>
<dbReference type="Proteomes" id="UP000735302">
    <property type="component" value="Unassembled WGS sequence"/>
</dbReference>
<evidence type="ECO:0000313" key="3">
    <source>
        <dbReference type="Proteomes" id="UP000735302"/>
    </source>
</evidence>
<sequence length="139" mass="16621">MSELDLYARYLDMGAKLSKSGDDLAAWVEDKVRQDMERNDRQIEREKQREEREERESQRQLKREERESQRQLGCRKLEMETQLKNIELESKHHVDTATPRQGYGTQKPKIPLLFDPSQVDLYLGRFERHATAFGWHESE</sequence>
<protein>
    <submittedName>
        <fullName evidence="2">Uncharacterized protein</fullName>
    </submittedName>
</protein>